<dbReference type="GO" id="GO:0008270">
    <property type="term" value="F:zinc ion binding"/>
    <property type="evidence" value="ECO:0007669"/>
    <property type="project" value="UniProtKB-KW"/>
</dbReference>
<keyword evidence="1" id="KW-0479">Metal-binding</keyword>
<name>K3W8G3_GLOUD</name>
<sequence>MAPDAQLLATAAVAAQRVYRDALLSSLQEQHEKEDADTIVRAKKTLACTLRELQWLTIPPRSSDEFHEIMATLFGSELVAGELLHTVPIKDDDHVSASTLVVTSATFAKTYLFGTSEEWCYVDLTQKQPQSVGASPPSDGDASDEGSHGEKRKAFMKTLVVIPPSDCIRQPAARARVRRPPSQDTIVAAFLFEEAEDGNATHVSFVGKCMSREKDASPTATSAPKRMAWLPTTNSSAFSRRVVKERLVSVANCIDRFQVIVRRRRLGVQVLIDEARVAAPNSATCSGGCTRSPFAKTHPPVLLRCALCGYAVCDKCSSLEAREQWQHGKTTIRRVRVCAKCMARVDQCKYMNVSAMRDLQPAQIAPDTPATAQDGDTKSICFVLTDLLEKTWRDASPSRRASVASVVRYLVAQDDAAGTEEHEYHDDQTGDQQLALLRSQLMAQAIQPLPLDQCRLANTERRTYLLTHPQDPGHGLLSPTPVNETKRLEAIATARLSELENVPELDIICSIACKELQCAGATISIVEKDTVRVIATNLTILATRMYPRNEGFCSRTILSDKPLFVPHPEADIRFNYMMSVQKMGVSFYCGFPLFSADYSTVIGSLCCLGDSSQRLTQSQFTVMKKLAETTSRVLQQRAASLLTQEQQP</sequence>
<evidence type="ECO:0000313" key="7">
    <source>
        <dbReference type="Proteomes" id="UP000019132"/>
    </source>
</evidence>
<dbReference type="AlphaFoldDB" id="K3W8G3"/>
<dbReference type="PANTHER" id="PTHR43102:SF2">
    <property type="entry name" value="GAF DOMAIN-CONTAINING PROTEIN"/>
    <property type="match status" value="1"/>
</dbReference>
<evidence type="ECO:0000256" key="1">
    <source>
        <dbReference type="ARBA" id="ARBA00022723"/>
    </source>
</evidence>
<evidence type="ECO:0000313" key="6">
    <source>
        <dbReference type="EnsemblProtists" id="PYU1_T001254"/>
    </source>
</evidence>
<dbReference type="InterPro" id="IPR003018">
    <property type="entry name" value="GAF"/>
</dbReference>
<proteinExistence type="predicted"/>
<dbReference type="InterPro" id="IPR029016">
    <property type="entry name" value="GAF-like_dom_sf"/>
</dbReference>
<dbReference type="InterPro" id="IPR011011">
    <property type="entry name" value="Znf_FYVE_PHD"/>
</dbReference>
<feature type="region of interest" description="Disordered" evidence="4">
    <location>
        <begin position="130"/>
        <end position="149"/>
    </location>
</feature>
<evidence type="ECO:0000256" key="4">
    <source>
        <dbReference type="SAM" id="MobiDB-lite"/>
    </source>
</evidence>
<dbReference type="VEuPathDB" id="FungiDB:PYU1_G001254"/>
<feature type="domain" description="FYVE zinc finger" evidence="5">
    <location>
        <begin position="273"/>
        <end position="347"/>
    </location>
</feature>
<dbReference type="InterPro" id="IPR013083">
    <property type="entry name" value="Znf_RING/FYVE/PHD"/>
</dbReference>
<dbReference type="EMBL" id="GL376626">
    <property type="status" value="NOT_ANNOTATED_CDS"/>
    <property type="molecule type" value="Genomic_DNA"/>
</dbReference>
<protein>
    <recommendedName>
        <fullName evidence="5">FYVE zinc finger domain-containing protein</fullName>
    </recommendedName>
</protein>
<dbReference type="Gene3D" id="3.30.40.10">
    <property type="entry name" value="Zinc/RING finger domain, C3HC4 (zinc finger)"/>
    <property type="match status" value="1"/>
</dbReference>
<evidence type="ECO:0000256" key="3">
    <source>
        <dbReference type="ARBA" id="ARBA00022833"/>
    </source>
</evidence>
<dbReference type="eggNOG" id="ENOG502RWG7">
    <property type="taxonomic scope" value="Eukaryota"/>
</dbReference>
<dbReference type="SUPFAM" id="SSF55781">
    <property type="entry name" value="GAF domain-like"/>
    <property type="match status" value="1"/>
</dbReference>
<dbReference type="CDD" id="cd00065">
    <property type="entry name" value="FYVE_like_SF"/>
    <property type="match status" value="1"/>
</dbReference>
<reference evidence="7" key="1">
    <citation type="journal article" date="2010" name="Genome Biol.">
        <title>Genome sequence of the necrotrophic plant pathogen Pythium ultimum reveals original pathogenicity mechanisms and effector repertoire.</title>
        <authorList>
            <person name="Levesque C.A."/>
            <person name="Brouwer H."/>
            <person name="Cano L."/>
            <person name="Hamilton J.P."/>
            <person name="Holt C."/>
            <person name="Huitema E."/>
            <person name="Raffaele S."/>
            <person name="Robideau G.P."/>
            <person name="Thines M."/>
            <person name="Win J."/>
            <person name="Zerillo M.M."/>
            <person name="Beakes G.W."/>
            <person name="Boore J.L."/>
            <person name="Busam D."/>
            <person name="Dumas B."/>
            <person name="Ferriera S."/>
            <person name="Fuerstenberg S.I."/>
            <person name="Gachon C.M."/>
            <person name="Gaulin E."/>
            <person name="Govers F."/>
            <person name="Grenville-Briggs L."/>
            <person name="Horner N."/>
            <person name="Hostetler J."/>
            <person name="Jiang R.H."/>
            <person name="Johnson J."/>
            <person name="Krajaejun T."/>
            <person name="Lin H."/>
            <person name="Meijer H.J."/>
            <person name="Moore B."/>
            <person name="Morris P."/>
            <person name="Phuntmart V."/>
            <person name="Puiu D."/>
            <person name="Shetty J."/>
            <person name="Stajich J.E."/>
            <person name="Tripathy S."/>
            <person name="Wawra S."/>
            <person name="van West P."/>
            <person name="Whitty B.R."/>
            <person name="Coutinho P.M."/>
            <person name="Henrissat B."/>
            <person name="Martin F."/>
            <person name="Thomas P.D."/>
            <person name="Tyler B.M."/>
            <person name="De Vries R.P."/>
            <person name="Kamoun S."/>
            <person name="Yandell M."/>
            <person name="Tisserat N."/>
            <person name="Buell C.R."/>
        </authorList>
    </citation>
    <scope>NUCLEOTIDE SEQUENCE</scope>
    <source>
        <strain evidence="7">DAOM:BR144</strain>
    </source>
</reference>
<dbReference type="OMA" id="FHEIMAT"/>
<dbReference type="PANTHER" id="PTHR43102">
    <property type="entry name" value="SLR1143 PROTEIN"/>
    <property type="match status" value="1"/>
</dbReference>
<dbReference type="Pfam" id="PF01590">
    <property type="entry name" value="GAF"/>
    <property type="match status" value="1"/>
</dbReference>
<organism evidence="6 7">
    <name type="scientific">Globisporangium ultimum (strain ATCC 200006 / CBS 805.95 / DAOM BR144)</name>
    <name type="common">Pythium ultimum</name>
    <dbReference type="NCBI Taxonomy" id="431595"/>
    <lineage>
        <taxon>Eukaryota</taxon>
        <taxon>Sar</taxon>
        <taxon>Stramenopiles</taxon>
        <taxon>Oomycota</taxon>
        <taxon>Peronosporomycetes</taxon>
        <taxon>Pythiales</taxon>
        <taxon>Pythiaceae</taxon>
        <taxon>Globisporangium</taxon>
    </lineage>
</organism>
<keyword evidence="2" id="KW-0863">Zinc-finger</keyword>
<evidence type="ECO:0000256" key="2">
    <source>
        <dbReference type="ARBA" id="ARBA00022771"/>
    </source>
</evidence>
<dbReference type="HOGENOM" id="CLU_013242_2_0_1"/>
<dbReference type="Proteomes" id="UP000019132">
    <property type="component" value="Unassembled WGS sequence"/>
</dbReference>
<evidence type="ECO:0000259" key="5">
    <source>
        <dbReference type="SMART" id="SM00064"/>
    </source>
</evidence>
<dbReference type="SMART" id="SM00064">
    <property type="entry name" value="FYVE"/>
    <property type="match status" value="1"/>
</dbReference>
<keyword evidence="3" id="KW-0862">Zinc</keyword>
<dbReference type="SUPFAM" id="SSF57903">
    <property type="entry name" value="FYVE/PHD zinc finger"/>
    <property type="match status" value="1"/>
</dbReference>
<dbReference type="InParanoid" id="K3W8G3"/>
<dbReference type="InterPro" id="IPR000306">
    <property type="entry name" value="Znf_FYVE"/>
</dbReference>
<reference evidence="6" key="3">
    <citation type="submission" date="2015-02" db="UniProtKB">
        <authorList>
            <consortium name="EnsemblProtists"/>
        </authorList>
    </citation>
    <scope>IDENTIFICATION</scope>
    <source>
        <strain evidence="6">DAOM BR144</strain>
    </source>
</reference>
<accession>K3W8G3</accession>
<keyword evidence="7" id="KW-1185">Reference proteome</keyword>
<dbReference type="EnsemblProtists" id="PYU1_T001254">
    <property type="protein sequence ID" value="PYU1_T001254"/>
    <property type="gene ID" value="PYU1_G001254"/>
</dbReference>
<reference evidence="7" key="2">
    <citation type="submission" date="2010-04" db="EMBL/GenBank/DDBJ databases">
        <authorList>
            <person name="Buell R."/>
            <person name="Hamilton J."/>
            <person name="Hostetler J."/>
        </authorList>
    </citation>
    <scope>NUCLEOTIDE SEQUENCE [LARGE SCALE GENOMIC DNA]</scope>
    <source>
        <strain evidence="7">DAOM:BR144</strain>
    </source>
</reference>
<dbReference type="Gene3D" id="3.30.450.40">
    <property type="match status" value="1"/>
</dbReference>